<dbReference type="EMBL" id="CP003969">
    <property type="protein sequence ID" value="AGP34437.1"/>
    <property type="molecule type" value="Genomic_DNA"/>
</dbReference>
<dbReference type="HOGENOM" id="CLU_1785638_0_0_7"/>
<dbReference type="AlphaFoldDB" id="S4XMP5"/>
<evidence type="ECO:0000313" key="2">
    <source>
        <dbReference type="Proteomes" id="UP000014803"/>
    </source>
</evidence>
<gene>
    <name evidence="1" type="ORF">SCE1572_07905</name>
</gene>
<name>S4XMP5_SORCE</name>
<sequence>MFSRVFAESAGRSTGRRSYRIDATGINTRLLANDPPGWTAKELVDEFVARPARVVGFDFPFCVAAGIKLDVDLRLVALACRCSSGTAKTPDDDVADALVALCTSILHAEDGCRPVLAPDPTWQERLVKEWEGAIWAPTITTSAPA</sequence>
<organism evidence="1 2">
    <name type="scientific">Sorangium cellulosum So0157-2</name>
    <dbReference type="NCBI Taxonomy" id="1254432"/>
    <lineage>
        <taxon>Bacteria</taxon>
        <taxon>Pseudomonadati</taxon>
        <taxon>Myxococcota</taxon>
        <taxon>Polyangia</taxon>
        <taxon>Polyangiales</taxon>
        <taxon>Polyangiaceae</taxon>
        <taxon>Sorangium</taxon>
    </lineage>
</organism>
<accession>S4XMP5</accession>
<dbReference type="KEGG" id="scu:SCE1572_07905"/>
<dbReference type="PATRIC" id="fig|1254432.3.peg.1762"/>
<proteinExistence type="predicted"/>
<dbReference type="Proteomes" id="UP000014803">
    <property type="component" value="Chromosome"/>
</dbReference>
<evidence type="ECO:0000313" key="1">
    <source>
        <dbReference type="EMBL" id="AGP34437.1"/>
    </source>
</evidence>
<reference evidence="1 2" key="1">
    <citation type="journal article" date="2013" name="Sci. Rep.">
        <title>Extraordinary expansion of a Sorangium cellulosum genome from an alkaline milieu.</title>
        <authorList>
            <person name="Han K."/>
            <person name="Li Z.F."/>
            <person name="Peng R."/>
            <person name="Zhu L.P."/>
            <person name="Zhou T."/>
            <person name="Wang L.G."/>
            <person name="Li S.G."/>
            <person name="Zhang X.B."/>
            <person name="Hu W."/>
            <person name="Wu Z.H."/>
            <person name="Qin N."/>
            <person name="Li Y.Z."/>
        </authorList>
    </citation>
    <scope>NUCLEOTIDE SEQUENCE [LARGE SCALE GENOMIC DNA]</scope>
    <source>
        <strain evidence="1 2">So0157-2</strain>
    </source>
</reference>
<protein>
    <submittedName>
        <fullName evidence="1">Uncharacterized protein</fullName>
    </submittedName>
</protein>